<reference evidence="2 3" key="1">
    <citation type="submission" date="2014-11" db="EMBL/GenBank/DDBJ databases">
        <title>Whole genome shotgun sequence of Sphingomonas parapaucimobilis NBRC 15100.</title>
        <authorList>
            <person name="Katano-Makiyama Y."/>
            <person name="Hosoyama A."/>
            <person name="Hashimoto M."/>
            <person name="Hosoyama Y."/>
            <person name="Noguchi M."/>
            <person name="Numata M."/>
            <person name="Tsuchikane K."/>
            <person name="Hirakata S."/>
            <person name="Uohara A."/>
            <person name="Shimodaira J."/>
            <person name="Ohji S."/>
            <person name="Ichikawa N."/>
            <person name="Kimura A."/>
            <person name="Yamazoe A."/>
            <person name="Fujita N."/>
        </authorList>
    </citation>
    <scope>NUCLEOTIDE SEQUENCE [LARGE SCALE GENOMIC DNA]</scope>
    <source>
        <strain evidence="2 3">NBRC 15100</strain>
    </source>
</reference>
<sequence length="177" mass="18783">MTMLSSSRTTAAALAGAAFSASTPALACSCILPDNIEAAARAAFAKADLVGELEIGRAPVAAARSFWCGSDGRARLWFRPGQKIEQSRPARVISATKGRVSGPISIRTSPVMNIGGRCGMTGNSCQVSLSRSAVRTGPMLFRRVAPGTYEPLDVCTQSAFTPWLEQRQKHRASPQTR</sequence>
<organism evidence="2 3">
    <name type="scientific">Sphingomonas parapaucimobilis NBRC 15100</name>
    <dbReference type="NCBI Taxonomy" id="1219049"/>
    <lineage>
        <taxon>Bacteria</taxon>
        <taxon>Pseudomonadati</taxon>
        <taxon>Pseudomonadota</taxon>
        <taxon>Alphaproteobacteria</taxon>
        <taxon>Sphingomonadales</taxon>
        <taxon>Sphingomonadaceae</taxon>
        <taxon>Sphingomonas</taxon>
    </lineage>
</organism>
<keyword evidence="1" id="KW-0732">Signal</keyword>
<proteinExistence type="predicted"/>
<feature type="chain" id="PRO_5001993643" evidence="1">
    <location>
        <begin position="28"/>
        <end position="177"/>
    </location>
</feature>
<protein>
    <submittedName>
        <fullName evidence="2">Uncharacterized protein</fullName>
    </submittedName>
</protein>
<dbReference type="Proteomes" id="UP000032305">
    <property type="component" value="Unassembled WGS sequence"/>
</dbReference>
<keyword evidence="3" id="KW-1185">Reference proteome</keyword>
<evidence type="ECO:0000256" key="1">
    <source>
        <dbReference type="SAM" id="SignalP"/>
    </source>
</evidence>
<evidence type="ECO:0000313" key="3">
    <source>
        <dbReference type="Proteomes" id="UP000032305"/>
    </source>
</evidence>
<comment type="caution">
    <text evidence="2">The sequence shown here is derived from an EMBL/GenBank/DDBJ whole genome shotgun (WGS) entry which is preliminary data.</text>
</comment>
<name>A0A0A1WBA5_9SPHN</name>
<feature type="signal peptide" evidence="1">
    <location>
        <begin position="1"/>
        <end position="27"/>
    </location>
</feature>
<gene>
    <name evidence="2" type="ORF">SP5_098_00160</name>
</gene>
<dbReference type="EMBL" id="BBPI01000098">
    <property type="protein sequence ID" value="GAM02740.1"/>
    <property type="molecule type" value="Genomic_DNA"/>
</dbReference>
<accession>A0A0A1WBA5</accession>
<dbReference type="AlphaFoldDB" id="A0A0A1WBA5"/>
<evidence type="ECO:0000313" key="2">
    <source>
        <dbReference type="EMBL" id="GAM02740.1"/>
    </source>
</evidence>